<evidence type="ECO:0000256" key="1">
    <source>
        <dbReference type="ARBA" id="ARBA00022801"/>
    </source>
</evidence>
<dbReference type="PANTHER" id="PTHR11113">
    <property type="entry name" value="N-ACETYLGLUCOSAMINE-6-PHOSPHATE DEACETYLASE"/>
    <property type="match status" value="1"/>
</dbReference>
<dbReference type="SUPFAM" id="SSF51556">
    <property type="entry name" value="Metallo-dependent hydrolases"/>
    <property type="match status" value="1"/>
</dbReference>
<dbReference type="InterPro" id="IPR032466">
    <property type="entry name" value="Metal_Hydrolase"/>
</dbReference>
<dbReference type="GO" id="GO:0008448">
    <property type="term" value="F:N-acetylglucosamine-6-phosphate deacetylase activity"/>
    <property type="evidence" value="ECO:0007669"/>
    <property type="project" value="TreeGrafter"/>
</dbReference>
<dbReference type="GO" id="GO:0006046">
    <property type="term" value="P:N-acetylglucosamine catabolic process"/>
    <property type="evidence" value="ECO:0007669"/>
    <property type="project" value="TreeGrafter"/>
</dbReference>
<dbReference type="AlphaFoldDB" id="A0AAD5KVE1"/>
<gene>
    <name evidence="3" type="ORF">GHT06_005830</name>
</gene>
<name>A0AAD5KVE1_9CRUS</name>
<dbReference type="Gene3D" id="3.20.20.140">
    <property type="entry name" value="Metal-dependent hydrolases"/>
    <property type="match status" value="1"/>
</dbReference>
<keyword evidence="1" id="KW-0378">Hydrolase</keyword>
<sequence>MMQVTASGETTLFKTDSVKTKADVNIVRNNVTISFTPQGEKEVVRLSGVYDGGSIKGRGQLGDGTWIDWSAEPMAFTGKTESKSSDNKANTIPSAKGDITYPFGAFGRKELPKAEKVLFKNATVWTNETDGVLKNTDVLIENGKITQIGKNLPAANAKTVDATGKHLTAGILDEHSHIAVAKGVNEGTQASSAEVRIADVLNSEDVNIYRQLAGGVTSSHLLHGSANPIGGQTQLIKLRWGVEPEKLKFENWDQFIKFALGENVKQSNWDIPDNQRVRFPQTRMGVEQVFDDHFQRAKEYAALRKSGKPFRKDLDLECLADILEKKCFITCHSYVQSEINMLMKVAEKFNFNVNTFTHILEGYKLADKMAKHGAAAAGFADWWSYKLEVYEAIPQNASMMNSQGVLTAINSDDAEMARRLNQEAAKSMMYAGMKDEAEVWKFVTLNPAKMLHVDNRIGSIKAGKDADVVLWSDNPLSIYAKAEQTYVDGIKYFDREEDKKMQAEIRTERARLVNKMLKAKKGGAPTQPATGRAQRLYECEDIEDEMKD</sequence>
<keyword evidence="4" id="KW-1185">Reference proteome</keyword>
<evidence type="ECO:0000313" key="3">
    <source>
        <dbReference type="EMBL" id="KAI9550583.1"/>
    </source>
</evidence>
<protein>
    <submittedName>
        <fullName evidence="3">Amidohydrolase family protein</fullName>
    </submittedName>
</protein>
<feature type="domain" description="Amidohydrolase-related" evidence="2">
    <location>
        <begin position="399"/>
        <end position="482"/>
    </location>
</feature>
<proteinExistence type="predicted"/>
<dbReference type="InterPro" id="IPR011059">
    <property type="entry name" value="Metal-dep_hydrolase_composite"/>
</dbReference>
<evidence type="ECO:0000259" key="2">
    <source>
        <dbReference type="Pfam" id="PF01979"/>
    </source>
</evidence>
<dbReference type="PANTHER" id="PTHR11113:SF14">
    <property type="entry name" value="N-ACETYLGLUCOSAMINE-6-PHOSPHATE DEACETYLASE"/>
    <property type="match status" value="1"/>
</dbReference>
<accession>A0AAD5KVE1</accession>
<organism evidence="3 4">
    <name type="scientific">Daphnia sinensis</name>
    <dbReference type="NCBI Taxonomy" id="1820382"/>
    <lineage>
        <taxon>Eukaryota</taxon>
        <taxon>Metazoa</taxon>
        <taxon>Ecdysozoa</taxon>
        <taxon>Arthropoda</taxon>
        <taxon>Crustacea</taxon>
        <taxon>Branchiopoda</taxon>
        <taxon>Diplostraca</taxon>
        <taxon>Cladocera</taxon>
        <taxon>Anomopoda</taxon>
        <taxon>Daphniidae</taxon>
        <taxon>Daphnia</taxon>
        <taxon>Daphnia similis group</taxon>
    </lineage>
</organism>
<dbReference type="Proteomes" id="UP000820818">
    <property type="component" value="Unassembled WGS sequence"/>
</dbReference>
<dbReference type="Pfam" id="PF01979">
    <property type="entry name" value="Amidohydro_1"/>
    <property type="match status" value="1"/>
</dbReference>
<dbReference type="InterPro" id="IPR006680">
    <property type="entry name" value="Amidohydro-rel"/>
</dbReference>
<dbReference type="SUPFAM" id="SSF51338">
    <property type="entry name" value="Composite domain of metallo-dependent hydrolases"/>
    <property type="match status" value="1"/>
</dbReference>
<dbReference type="EMBL" id="WJBH02000119">
    <property type="protein sequence ID" value="KAI9550583.1"/>
    <property type="molecule type" value="Genomic_DNA"/>
</dbReference>
<reference evidence="3" key="1">
    <citation type="submission" date="2022-05" db="EMBL/GenBank/DDBJ databases">
        <title>A multi-omics perspective on studying reproductive biology in Daphnia sinensis.</title>
        <authorList>
            <person name="Jia J."/>
        </authorList>
    </citation>
    <scope>NUCLEOTIDE SEQUENCE</scope>
    <source>
        <strain evidence="3">WSL</strain>
    </source>
</reference>
<evidence type="ECO:0000313" key="4">
    <source>
        <dbReference type="Proteomes" id="UP000820818"/>
    </source>
</evidence>
<comment type="caution">
    <text evidence="3">The sequence shown here is derived from an EMBL/GenBank/DDBJ whole genome shotgun (WGS) entry which is preliminary data.</text>
</comment>